<dbReference type="EMBL" id="UINC01209540">
    <property type="protein sequence ID" value="SVE32596.1"/>
    <property type="molecule type" value="Genomic_DNA"/>
</dbReference>
<accession>A0A383CJM6</accession>
<feature type="non-terminal residue" evidence="2">
    <location>
        <position position="128"/>
    </location>
</feature>
<organism evidence="2">
    <name type="scientific">marine metagenome</name>
    <dbReference type="NCBI Taxonomy" id="408172"/>
    <lineage>
        <taxon>unclassified sequences</taxon>
        <taxon>metagenomes</taxon>
        <taxon>ecological metagenomes</taxon>
    </lineage>
</organism>
<reference evidence="2" key="1">
    <citation type="submission" date="2018-05" db="EMBL/GenBank/DDBJ databases">
        <authorList>
            <person name="Lanie J.A."/>
            <person name="Ng W.-L."/>
            <person name="Kazmierczak K.M."/>
            <person name="Andrzejewski T.M."/>
            <person name="Davidsen T.M."/>
            <person name="Wayne K.J."/>
            <person name="Tettelin H."/>
            <person name="Glass J.I."/>
            <person name="Rusch D."/>
            <person name="Podicherti R."/>
            <person name="Tsui H.-C.T."/>
            <person name="Winkler M.E."/>
        </authorList>
    </citation>
    <scope>NUCLEOTIDE SEQUENCE</scope>
</reference>
<evidence type="ECO:0000313" key="2">
    <source>
        <dbReference type="EMBL" id="SVE32596.1"/>
    </source>
</evidence>
<proteinExistence type="predicted"/>
<feature type="region of interest" description="Disordered" evidence="1">
    <location>
        <begin position="65"/>
        <end position="92"/>
    </location>
</feature>
<evidence type="ECO:0000256" key="1">
    <source>
        <dbReference type="SAM" id="MobiDB-lite"/>
    </source>
</evidence>
<gene>
    <name evidence="2" type="ORF">METZ01_LOCUS485450</name>
</gene>
<dbReference type="AlphaFoldDB" id="A0A383CJM6"/>
<protein>
    <submittedName>
        <fullName evidence="2">Uncharacterized protein</fullName>
    </submittedName>
</protein>
<feature type="compositionally biased region" description="Basic and acidic residues" evidence="1">
    <location>
        <begin position="71"/>
        <end position="84"/>
    </location>
</feature>
<sequence length="128" mass="14914">MEAFEDKEFDLLNEAILKAIVSSPDVENVLQHFKSKDLINEMAVVNLILSLEELSRLMFPKTSTMSTQDNKYSKEKESINKQKTENQMVDKTQKITKSKANKHYLVDGNLLSRNEILFEKHYQGRFDE</sequence>
<name>A0A383CJM6_9ZZZZ</name>